<evidence type="ECO:0000313" key="3">
    <source>
        <dbReference type="Proteomes" id="UP000289805"/>
    </source>
</evidence>
<dbReference type="STRING" id="1713.GCA_000718325_01509"/>
<dbReference type="Proteomes" id="UP000289805">
    <property type="component" value="Unassembled WGS sequence"/>
</dbReference>
<evidence type="ECO:0000313" key="4">
    <source>
        <dbReference type="Proteomes" id="UP000290517"/>
    </source>
</evidence>
<keyword evidence="4" id="KW-1185">Reference proteome</keyword>
<sequence length="213" mass="22232">MGSAPDPVPVSRVSGGAGGRSVAALAGVLVLGGCSSAPEPAPFSTEVEWPEGEPVGELEESPWVQAVRDYELVGAAATNALDFSSPHVDIMTESLARGWYSEVVDGIENGDLELRAGPMSFVVTSVEETESGATVIVCSGEGERIMTEPSRTASHVFTYEIEVLDEVPVVVWSEEGLWRSCDATGAVQGVFATPPDRALLTIDDPSVVVPPCG</sequence>
<name>A0A4Q1KSU1_9CELL</name>
<proteinExistence type="predicted"/>
<accession>A0A4Q1KSU1</accession>
<dbReference type="EMBL" id="SDJR01000005">
    <property type="protein sequence ID" value="RXR25669.1"/>
    <property type="molecule type" value="Genomic_DNA"/>
</dbReference>
<dbReference type="AlphaFoldDB" id="A0A4Q1KSU1"/>
<evidence type="ECO:0000313" key="1">
    <source>
        <dbReference type="EMBL" id="RXR25669.1"/>
    </source>
</evidence>
<comment type="caution">
    <text evidence="2">The sequence shown here is derived from an EMBL/GenBank/DDBJ whole genome shotgun (WGS) entry which is preliminary data.</text>
</comment>
<reference evidence="3 4" key="1">
    <citation type="submission" date="2019-01" db="EMBL/GenBank/DDBJ databases">
        <title>Oerskovia turbata Genome sequencing and assembly.</title>
        <authorList>
            <person name="Dou T."/>
        </authorList>
    </citation>
    <scope>NUCLEOTIDE SEQUENCE [LARGE SCALE GENOMIC DNA]</scope>
    <source>
        <strain evidence="2 3">JCM12123</strain>
        <strain evidence="1 4">JCM3160</strain>
    </source>
</reference>
<dbReference type="RefSeq" id="WP_129429508.1">
    <property type="nucleotide sequence ID" value="NZ_JOFV01000006.1"/>
</dbReference>
<protein>
    <submittedName>
        <fullName evidence="2">Uncharacterized protein</fullName>
    </submittedName>
</protein>
<evidence type="ECO:0000313" key="2">
    <source>
        <dbReference type="EMBL" id="RXR33243.1"/>
    </source>
</evidence>
<dbReference type="Proteomes" id="UP000290517">
    <property type="component" value="Unassembled WGS sequence"/>
</dbReference>
<gene>
    <name evidence="1" type="ORF">EQW73_09130</name>
    <name evidence="2" type="ORF">EQW78_12215</name>
</gene>
<organism evidence="2 3">
    <name type="scientific">Oerskovia turbata</name>
    <dbReference type="NCBI Taxonomy" id="1713"/>
    <lineage>
        <taxon>Bacteria</taxon>
        <taxon>Bacillati</taxon>
        <taxon>Actinomycetota</taxon>
        <taxon>Actinomycetes</taxon>
        <taxon>Micrococcales</taxon>
        <taxon>Cellulomonadaceae</taxon>
        <taxon>Oerskovia</taxon>
    </lineage>
</organism>
<dbReference type="EMBL" id="SDJQ01000015">
    <property type="protein sequence ID" value="RXR33243.1"/>
    <property type="molecule type" value="Genomic_DNA"/>
</dbReference>